<dbReference type="InterPro" id="IPR009061">
    <property type="entry name" value="DNA-bd_dom_put_sf"/>
</dbReference>
<dbReference type="PANTHER" id="PTHR36172:SF1">
    <property type="entry name" value="RESOLVASE-RELATED"/>
    <property type="match status" value="1"/>
</dbReference>
<dbReference type="SUPFAM" id="SSF53041">
    <property type="entry name" value="Resolvase-like"/>
    <property type="match status" value="1"/>
</dbReference>
<dbReference type="SMART" id="SM00857">
    <property type="entry name" value="Resolvase"/>
    <property type="match status" value="1"/>
</dbReference>
<dbReference type="Proteomes" id="UP000630887">
    <property type="component" value="Unassembled WGS sequence"/>
</dbReference>
<feature type="domain" description="Resolvase/invertase-type recombinase catalytic" evidence="2">
    <location>
        <begin position="61"/>
        <end position="203"/>
    </location>
</feature>
<dbReference type="SMART" id="SM00422">
    <property type="entry name" value="HTH_MERR"/>
    <property type="match status" value="1"/>
</dbReference>
<dbReference type="NCBIfam" id="NF033518">
    <property type="entry name" value="transpos_IS607"/>
    <property type="match status" value="1"/>
</dbReference>
<name>A0A8J3PB13_9ACTN</name>
<dbReference type="GO" id="GO:0006355">
    <property type="term" value="P:regulation of DNA-templated transcription"/>
    <property type="evidence" value="ECO:0007669"/>
    <property type="project" value="InterPro"/>
</dbReference>
<dbReference type="Gene3D" id="3.40.50.1390">
    <property type="entry name" value="Resolvase, N-terminal catalytic domain"/>
    <property type="match status" value="1"/>
</dbReference>
<dbReference type="InterPro" id="IPR006119">
    <property type="entry name" value="Resolv_N"/>
</dbReference>
<reference evidence="3 4" key="1">
    <citation type="submission" date="2021-01" db="EMBL/GenBank/DDBJ databases">
        <title>Whole genome shotgun sequence of Catellatospora coxensis NBRC 107359.</title>
        <authorList>
            <person name="Komaki H."/>
            <person name="Tamura T."/>
        </authorList>
    </citation>
    <scope>NUCLEOTIDE SEQUENCE [LARGE SCALE GENOMIC DNA]</scope>
    <source>
        <strain evidence="3 4">NBRC 107359</strain>
    </source>
</reference>
<evidence type="ECO:0000259" key="1">
    <source>
        <dbReference type="PROSITE" id="PS50937"/>
    </source>
</evidence>
<evidence type="ECO:0000313" key="4">
    <source>
        <dbReference type="Proteomes" id="UP000630887"/>
    </source>
</evidence>
<dbReference type="FunFam" id="3.40.50.1390:FF:000002">
    <property type="entry name" value="ORF1 in transposon ISC1904"/>
    <property type="match status" value="1"/>
</dbReference>
<dbReference type="InterPro" id="IPR048046">
    <property type="entry name" value="Transpos_IS607"/>
</dbReference>
<dbReference type="RefSeq" id="WP_203694725.1">
    <property type="nucleotide sequence ID" value="NZ_BAAALC010000007.1"/>
</dbReference>
<gene>
    <name evidence="3" type="ORF">Cco03nite_51110</name>
</gene>
<dbReference type="CDD" id="cd04761">
    <property type="entry name" value="HTH_MerR-SF"/>
    <property type="match status" value="1"/>
</dbReference>
<evidence type="ECO:0000313" key="3">
    <source>
        <dbReference type="EMBL" id="GIG08411.1"/>
    </source>
</evidence>
<keyword evidence="4" id="KW-1185">Reference proteome</keyword>
<dbReference type="InterPro" id="IPR000551">
    <property type="entry name" value="MerR-type_HTH_dom"/>
</dbReference>
<dbReference type="InterPro" id="IPR041718">
    <property type="entry name" value="IS607_transposase-like"/>
</dbReference>
<dbReference type="CDD" id="cd03769">
    <property type="entry name" value="SR_IS607_transposase_like"/>
    <property type="match status" value="1"/>
</dbReference>
<dbReference type="PROSITE" id="PS50937">
    <property type="entry name" value="HTH_MERR_2"/>
    <property type="match status" value="1"/>
</dbReference>
<protein>
    <submittedName>
        <fullName evidence="3">IS607 family transposase ISTko2</fullName>
    </submittedName>
</protein>
<dbReference type="Gene3D" id="1.10.287.2170">
    <property type="match status" value="1"/>
</dbReference>
<dbReference type="Pfam" id="PF00239">
    <property type="entry name" value="Resolvase"/>
    <property type="match status" value="1"/>
</dbReference>
<dbReference type="AlphaFoldDB" id="A0A8J3PB13"/>
<dbReference type="GO" id="GO:0003677">
    <property type="term" value="F:DNA binding"/>
    <property type="evidence" value="ECO:0007669"/>
    <property type="project" value="InterPro"/>
</dbReference>
<evidence type="ECO:0000259" key="2">
    <source>
        <dbReference type="PROSITE" id="PS51736"/>
    </source>
</evidence>
<dbReference type="GO" id="GO:0000150">
    <property type="term" value="F:DNA strand exchange activity"/>
    <property type="evidence" value="ECO:0007669"/>
    <property type="project" value="InterPro"/>
</dbReference>
<dbReference type="EMBL" id="BONI01000047">
    <property type="protein sequence ID" value="GIG08411.1"/>
    <property type="molecule type" value="Genomic_DNA"/>
</dbReference>
<dbReference type="Gene3D" id="1.10.1660.10">
    <property type="match status" value="1"/>
</dbReference>
<dbReference type="InterPro" id="IPR036162">
    <property type="entry name" value="Resolvase-like_N_sf"/>
</dbReference>
<dbReference type="PROSITE" id="PS51736">
    <property type="entry name" value="RECOMBINASES_3"/>
    <property type="match status" value="1"/>
</dbReference>
<organism evidence="3 4">
    <name type="scientific">Catellatospora coxensis</name>
    <dbReference type="NCBI Taxonomy" id="310354"/>
    <lineage>
        <taxon>Bacteria</taxon>
        <taxon>Bacillati</taxon>
        <taxon>Actinomycetota</taxon>
        <taxon>Actinomycetes</taxon>
        <taxon>Micromonosporales</taxon>
        <taxon>Micromonosporaceae</taxon>
        <taxon>Catellatospora</taxon>
    </lineage>
</organism>
<accession>A0A8J3PB13</accession>
<sequence length="203" mass="22771">MSKYYRIGEFAVRIGRSPQTVRRWEREGRIAAKRTPAGQRYFDEADVLAVLRPGFGVSDRATVVYCRVSSPGQRDDLASQVAAMETFCLGAGIAVDEWVSEVGGGMDLRRKKFLAVMDRIEAGELVRLVVAHKDRLARFGFDYIEHVASRHGCEIVVANAESLSPQQELVEDLLAIVHTFSYRVYGLRRYEKTLKDELSGGGR</sequence>
<feature type="domain" description="HTH merR-type" evidence="1">
    <location>
        <begin position="4"/>
        <end position="52"/>
    </location>
</feature>
<dbReference type="SUPFAM" id="SSF46955">
    <property type="entry name" value="Putative DNA-binding domain"/>
    <property type="match status" value="1"/>
</dbReference>
<dbReference type="InterPro" id="IPR051491">
    <property type="entry name" value="Recombinase/Transposase-rel"/>
</dbReference>
<proteinExistence type="predicted"/>
<dbReference type="Pfam" id="PF13411">
    <property type="entry name" value="MerR_1"/>
    <property type="match status" value="1"/>
</dbReference>
<dbReference type="PANTHER" id="PTHR36172">
    <property type="match status" value="1"/>
</dbReference>
<comment type="caution">
    <text evidence="3">The sequence shown here is derived from an EMBL/GenBank/DDBJ whole genome shotgun (WGS) entry which is preliminary data.</text>
</comment>